<dbReference type="AlphaFoldDB" id="D3V0B7"/>
<reference evidence="1" key="1">
    <citation type="journal article" date="2011" name="PLoS ONE">
        <title>The entomopathogenic bacterial endosymbionts xenorhabdus and photorhabdus: convergent lifestyles from divergent genomes.</title>
        <authorList>
            <person name="Chaston J.M."/>
            <person name="Suen G."/>
            <person name="Tucker S.L."/>
            <person name="Andersen A.W."/>
            <person name="Bhasin A."/>
            <person name="Bode E."/>
            <person name="Bode H.B."/>
            <person name="Brachmann A.O."/>
            <person name="Cowles C.E."/>
            <person name="Cowles K.N."/>
            <person name="Darby C."/>
            <person name="de Leon L."/>
            <person name="Drace K."/>
            <person name="Du Z."/>
            <person name="Givaudan A."/>
            <person name="Herbert Tran E.E."/>
            <person name="Jewell K.A."/>
            <person name="Knack J.J."/>
            <person name="Krasomil-Osterfeld K.C."/>
            <person name="Kukor R."/>
            <person name="Lanois A."/>
            <person name="Latreille P."/>
            <person name="Leimgruber N.K."/>
            <person name="Lipke C.M."/>
            <person name="Liu R."/>
            <person name="Lu X."/>
            <person name="Martens E.C."/>
            <person name="Marri P.R."/>
            <person name="Medigue C."/>
            <person name="Menard M.L."/>
            <person name="Miller N.M."/>
            <person name="Morales-Soto N."/>
            <person name="Norton S."/>
            <person name="Ogier J.C."/>
            <person name="Orchard S.S."/>
            <person name="Park D."/>
            <person name="Park Y."/>
            <person name="Qurollo B.A."/>
            <person name="Sugar D.R."/>
            <person name="Richards G.R."/>
            <person name="Rouy Z."/>
            <person name="Slominski B."/>
            <person name="Slominski K."/>
            <person name="Snyder H."/>
            <person name="Tjaden B.C."/>
            <person name="van der Hoeven R."/>
            <person name="Welch R.D."/>
            <person name="Wheeler C."/>
            <person name="Xiang B."/>
            <person name="Barbazuk B."/>
            <person name="Gaudriault S."/>
            <person name="Goodner B."/>
            <person name="Slater S.C."/>
            <person name="Forst S."/>
            <person name="Goldman B.S."/>
            <person name="Goodrich-Blair H."/>
        </authorList>
    </citation>
    <scope>NUCLEOTIDE SEQUENCE [LARGE SCALE GENOMIC DNA]</scope>
    <source>
        <strain evidence="1">SS-2004</strain>
    </source>
</reference>
<proteinExistence type="predicted"/>
<dbReference type="KEGG" id="xbo:XBJ1_1624"/>
<accession>D3V0B7</accession>
<evidence type="ECO:0000313" key="2">
    <source>
        <dbReference type="Proteomes" id="UP000002045"/>
    </source>
</evidence>
<name>D3V0B7_XENBS</name>
<dbReference type="HOGENOM" id="CLU_3278905_0_0_6"/>
<sequence>MLCLQGTFAREVLQGVCQELKSICNQFVIREHSWERKVKKE</sequence>
<dbReference type="Proteomes" id="UP000002045">
    <property type="component" value="Chromosome"/>
</dbReference>
<dbReference type="EMBL" id="FN667741">
    <property type="protein sequence ID" value="CBJ80750.1"/>
    <property type="molecule type" value="Genomic_DNA"/>
</dbReference>
<protein>
    <submittedName>
        <fullName evidence="1">Uncharacterized protein</fullName>
    </submittedName>
</protein>
<evidence type="ECO:0000313" key="1">
    <source>
        <dbReference type="EMBL" id="CBJ80750.1"/>
    </source>
</evidence>
<gene>
    <name evidence="1" type="ordered locus">XBJ1_1624</name>
</gene>
<organism evidence="1 2">
    <name type="scientific">Xenorhabdus bovienii (strain SS-2004)</name>
    <name type="common">Xenorhabdus nematophila subsp. bovienii</name>
    <dbReference type="NCBI Taxonomy" id="406818"/>
    <lineage>
        <taxon>Bacteria</taxon>
        <taxon>Pseudomonadati</taxon>
        <taxon>Pseudomonadota</taxon>
        <taxon>Gammaproteobacteria</taxon>
        <taxon>Enterobacterales</taxon>
        <taxon>Morganellaceae</taxon>
        <taxon>Xenorhabdus</taxon>
    </lineage>
</organism>